<dbReference type="InterPro" id="IPR011047">
    <property type="entry name" value="Quinoprotein_ADH-like_sf"/>
</dbReference>
<reference evidence="7 8" key="1">
    <citation type="submission" date="2013-07" db="EMBL/GenBank/DDBJ databases">
        <title>Comparative Genomic and Metabolomic Analysis of Twelve Strains of Pseudoalteromonas luteoviolacea.</title>
        <authorList>
            <person name="Vynne N.G."/>
            <person name="Mansson M."/>
            <person name="Gram L."/>
        </authorList>
    </citation>
    <scope>NUCLEOTIDE SEQUENCE [LARGE SCALE GENOMIC DNA]</scope>
    <source>
        <strain evidence="7 8">H33</strain>
    </source>
</reference>
<dbReference type="InterPro" id="IPR018391">
    <property type="entry name" value="PQQ_b-propeller_rpt"/>
</dbReference>
<dbReference type="InterPro" id="IPR003284">
    <property type="entry name" value="Sal_SpvB"/>
</dbReference>
<evidence type="ECO:0000256" key="3">
    <source>
        <dbReference type="ARBA" id="ARBA00023026"/>
    </source>
</evidence>
<dbReference type="Pfam" id="PF03534">
    <property type="entry name" value="SpvB"/>
    <property type="match status" value="1"/>
</dbReference>
<evidence type="ECO:0000256" key="1">
    <source>
        <dbReference type="ARBA" id="ARBA00004613"/>
    </source>
</evidence>
<feature type="domain" description="Pyrrolo-quinoline quinone repeat" evidence="6">
    <location>
        <begin position="1008"/>
        <end position="1087"/>
    </location>
</feature>
<dbReference type="Gene3D" id="2.180.10.10">
    <property type="entry name" value="RHS repeat-associated core"/>
    <property type="match status" value="1"/>
</dbReference>
<dbReference type="InterPro" id="IPR002372">
    <property type="entry name" value="PQQ_rpt_dom"/>
</dbReference>
<dbReference type="OrthoDB" id="6277267at2"/>
<evidence type="ECO:0000313" key="8">
    <source>
        <dbReference type="Proteomes" id="UP000076503"/>
    </source>
</evidence>
<gene>
    <name evidence="7" type="ORF">N476_14550</name>
</gene>
<keyword evidence="5" id="KW-0732">Signal</keyword>
<dbReference type="NCBIfam" id="TIGR01643">
    <property type="entry name" value="YD_repeat_2x"/>
    <property type="match status" value="2"/>
</dbReference>
<dbReference type="SUPFAM" id="SSF50998">
    <property type="entry name" value="Quinoprotein alcohol dehydrogenase-like"/>
    <property type="match status" value="1"/>
</dbReference>
<dbReference type="SUPFAM" id="SSF69318">
    <property type="entry name" value="Integrin alpha N-terminal domain"/>
    <property type="match status" value="1"/>
</dbReference>
<dbReference type="InterPro" id="IPR015943">
    <property type="entry name" value="WD40/YVTN_repeat-like_dom_sf"/>
</dbReference>
<dbReference type="EMBL" id="AUXZ01000070">
    <property type="protein sequence ID" value="KZN50858.1"/>
    <property type="molecule type" value="Genomic_DNA"/>
</dbReference>
<evidence type="ECO:0000313" key="7">
    <source>
        <dbReference type="EMBL" id="KZN50858.1"/>
    </source>
</evidence>
<comment type="subcellular location">
    <subcellularLocation>
        <location evidence="1">Secreted</location>
    </subcellularLocation>
</comment>
<dbReference type="Proteomes" id="UP000076503">
    <property type="component" value="Unassembled WGS sequence"/>
</dbReference>
<accession>A0A167EJK8</accession>
<evidence type="ECO:0000259" key="6">
    <source>
        <dbReference type="Pfam" id="PF13360"/>
    </source>
</evidence>
<protein>
    <recommendedName>
        <fullName evidence="6">Pyrrolo-quinoline quinone repeat domain-containing protein</fullName>
    </recommendedName>
</protein>
<evidence type="ECO:0000256" key="5">
    <source>
        <dbReference type="SAM" id="SignalP"/>
    </source>
</evidence>
<organism evidence="7 8">
    <name type="scientific">Pseudoalteromonas luteoviolacea H33</name>
    <dbReference type="NCBI Taxonomy" id="1365251"/>
    <lineage>
        <taxon>Bacteria</taxon>
        <taxon>Pseudomonadati</taxon>
        <taxon>Pseudomonadota</taxon>
        <taxon>Gammaproteobacteria</taxon>
        <taxon>Alteromonadales</taxon>
        <taxon>Pseudoalteromonadaceae</taxon>
        <taxon>Pseudoalteromonas</taxon>
    </lineage>
</organism>
<keyword evidence="2" id="KW-0964">Secreted</keyword>
<evidence type="ECO:0000256" key="2">
    <source>
        <dbReference type="ARBA" id="ARBA00022525"/>
    </source>
</evidence>
<name>A0A167EJK8_9GAMM</name>
<dbReference type="Gene3D" id="2.130.10.10">
    <property type="entry name" value="YVTN repeat-like/Quinoprotein amine dehydrogenase"/>
    <property type="match status" value="1"/>
</dbReference>
<feature type="signal peptide" evidence="5">
    <location>
        <begin position="1"/>
        <end position="20"/>
    </location>
</feature>
<dbReference type="PATRIC" id="fig|1365251.3.peg.2121"/>
<dbReference type="GO" id="GO:0005576">
    <property type="term" value="C:extracellular region"/>
    <property type="evidence" value="ECO:0007669"/>
    <property type="project" value="UniProtKB-SubCell"/>
</dbReference>
<proteinExistence type="predicted"/>
<dbReference type="PANTHER" id="PTHR32305:SF15">
    <property type="entry name" value="PROTEIN RHSA-RELATED"/>
    <property type="match status" value="1"/>
</dbReference>
<feature type="chain" id="PRO_5007885819" description="Pyrrolo-quinoline quinone repeat domain-containing protein" evidence="5">
    <location>
        <begin position="21"/>
        <end position="3701"/>
    </location>
</feature>
<dbReference type="InterPro" id="IPR028994">
    <property type="entry name" value="Integrin_alpha_N"/>
</dbReference>
<comment type="caution">
    <text evidence="7">The sequence shown here is derived from an EMBL/GenBank/DDBJ whole genome shotgun (WGS) entry which is preliminary data.</text>
</comment>
<dbReference type="InterPro" id="IPR050708">
    <property type="entry name" value="T6SS_VgrG/RHS"/>
</dbReference>
<sequence length="3701" mass="406899">MKLKIFMSMLLALTSFELLARECPDGEKWDSGSQECIEYHPDPPPKPRATFTCSENGKEAVVVVNKSNAVMFHSGEQEVQTKKDITAADPNFKYVGQRVSFEGNITDYLPNRIHRYAEITPTRTGAATVYFSHIQEGITSKVIYEKDYDTCSRPLTVVSKPTARLISPSNDDIVYIGDSITIKFSAQSGGLPIKSHSIKSGNTTLETCEENVSECVYEFTPTLDDLGDVTFNYYVEDSKSSSEMSVKVKVHEKNNAPTVELSVEQGSRTGQNLSVNRGSSASLVAIISDKDGASENQLASAKLCILNACNALNLSSSSCAKAATGNKYTCKLPIRNINQSQSYTVTAKDKKNEESAEASASVSINQPPSITLTSSINKEHVFDGDSYRIALAASDAGGLKTAQVCKVYGRVPVDVTTRKSRCEGANRLPSNCHSLDNASNTPAGCSFESVARPSSTGTSSYYYYAYVEDTLGEVAIAALQRHIKPPFGIKLEHQPNATNIYEVGKDISFKIRLGGFSSANHWLKQLRLTADGKAQAFSIIYKGRTYQVGTNGTLPNQTIDLPTTTGDTVEFIAKWRVSIAGSVNLHAYAEANNNKSSTSKAFQLQILYPIPEMPSNVTQQSKPHGKYEVRTAVAYAEQYRWSLRLKQSNGTFTDVINLNETTSYPWHHLQTSYEHNQMEAQVCVKGVNHEYGNGRGLRQEGPTKCSATFSIVNIEPLPNKPLFKNSFGRQYSEPYEVTWETNGNSHTQNYKLIGWEGTIADKPSSPNELVTLAKSQPGRYQVKTPKAGSYTYQILACNGQKACFEGAYRTVNHHRAIIGSVSHLIAPLNSQNESDLLRKPDATVDGSCKDHCLRIKGVGLSAEHGEIQIRIKLNAQSFSVKTATKVDDYTIDIPVHREVIKGFYEGGLILQAINGIEEAAKGLFHVHAEAPNGHLDPINNPIIESVSGRAYTTQDNQVLALTKQNIISWQFEAQGTVTTPSVLSEHVTNIYGDKVWRDELYFGSSAHYVYKLDHDGRKVWQAKTRGPITARTEVSTRGEVYVGSHDKSLYSIDRNTGSIRWSYMFPYPVVEQPTLVGEDIHVVTQADKTNASDLGETVVYIVTRDLIDLNALKWEDISSDCSDGTDCSSDSAIHPLRELIASSPDFWVPNEDHPTIERIIRLFYALYKRIPNKDELTFIVFANSQGVNMLEIIEALLTSKDLIEAFPGSMSNEAFVDAMIERFFPGGAPSLLGGFTREQWIVKLDEGGKRASLIESWLILPDSSKVSSILTERALYYFYGHCLNDSQCDYLKVVDTDNDNISDHIELLIGLDMFAPEDGLPTPAFDVLQDPNNSGILTFTVDQSSYRAGLIYLLTERSVELNWDTEIEFSRQTHTITRPTGGYEYVLQSCIRDTSTNEEIFVCSPKSLGSKYVQVEQSIKENKVAPYLPETVAPVTKPETLFTQAEQTTSIELSVTPGSFRVSEGGSATYQVPFNLPVGISGNTPELGLAYDSQSPESAIAVGWQLTGLSSIARCRQTYAQDGQFSRLSFDNEDRYCLDGQRLLLASGVHGEIGAKYYLEIDSDYTQIEIVAHPQSRLTAFKVLSKDGSTRYYGGTDDAQIKLNPHDSSDTRILAWMLSEVKDNLKNDDTAIKYTYGLIDGATSNTSTEQVLKQISYSQNTIDLSYNIASVPRSIGYIAGVKRLESAQLSKVEVKNHDGLYLRHYKLTIEPNEQSGVRQLLQIRECAGQDNGSNNLCRKPIEFKYHGYDVDTQFGGTEHLFSGSTIVAHTLVDLYGDGKPLVAVLKKFTPPGEQVEYQLCVNETFHNEICSQEFTRGTDASAVQMLAVDYDNDGKQTLWVSMRDTYDSSDSVYWKEFYKKGSILDSRGLPIRSNSNGNNNGGGDGGGGEQPYSMQLLDARASTPTTTNVFMTDLRFADLNGDGYLDLVYKMGNGTEAFSSAFYGRMWLPQSGVFDGGKKLTQEGMGLAHKWDSDSSEKLYNSQYFVLDFNFDGLSDILSMVCKKDRCEHNEDFTGASLYLNTIGQSNDRHEPKYFQKIDLIDGNLTHLMPLDANGDGFTDILYFNLQRDYQEWRLYINDGTQLDLNRKDAQLGELFFKAQGLTVSGHQGGIPPLVADLDRDGLVELYFGTYGSTSLSSYEWDHSAGKFVKMAKNLQAFKMSRGHTQYFVDYNQDSLVDLLFASRVTVGAKSNLGNAPYQGMLKAVVEGHGIRTDVEYGLMSDSNLYQKSTGADALTQTQLKITELAGTAPLVKSVKTDAPTIHGHSRLSVDYQYGGARAQFGGRGSLGFAELSTTTLKDGVKFKTTTQYNQNFPLVGMPISTTKYADGTLLSVAKNDYESNPVSVGKRNRYRPYKKISNECTAQIDYDIENWSVSKYACSSSTFVSDDFGNSTDITIGTYEAISAQDAINFVEPSGTKLGAISTQVTTNDFDNDEYKKKLGRLVSTTVTLSKDGFSGTRVSQSSFDYYQDGPFKGMLKAEKTILPEAHKEQGKKCNSELTTTYVYDSFGNTTEVSTQPTHSGTTNSVECGKISARKKITTYDDEGRFVISQSNSVFTEKTIASDKRNAFGQPTEVKNADKVATHFYYDEFGSTLGAFAATGELTKTINVQCESDIGYCAFISEEYKNDTRVKRTFVDRLGRAYKTELMDVNGKTYTTHNEYDIHGRVTKSYSTTYYSTDFGQVENTYNAFDTLLKSSDIENGVHSTYSRSGLIETLSLSGNIDGANGGTLSTITTYNKFGQVASVTDARGNVLTYTYDITGNQESVKSSADEGADGNTQLQVFTYDYLGRKVKMQDVDSGTWEYKYNVFGELVWQKDARGVETDIKYDDLGRKKEAGTSTFNYQAHQLEYEQKGQWKRSYYYDNYGRPSGSVTSVKGNQCGVSVDANIGDIRISDASLRDPLTSGCVIQQTLYDARGRVWQQFDDYRREASGTYLEARGTRFEYQNEQLYARYEAREGAQGRAYFKVHNTNDRGQILDYYKGRQLVVLEHHSNGMLKSKKVGEIFAESYDFDGIGNLTSRSDGRLNDPGELTNTQDFKYDALNRLETVTKNGVTNRYGYDENGNLTSKDGWTQTYGATGKPLHAIAKREKYNDVLKRNVAESFDYDANGNQTGMSKDGITYRTVKYNDRNKVSSITANNETVTFEYDANNSRYKREDNEQTVYYVGALELTYPKSSELTTNVIKRYVGNDAIQSYTVEVAADESISSHAELKWLFTDYQGSIIAITNEKYKIQQEFTYDAFGKQSVIKPTAVEAAMNYDLQTAVLGEIFGNLRGYTGHESLKLGDDNRVIHMNGRIYDAGTGRFMQADPFVQAPGNLQNYNRYSYVLNNPMSYTDPSGYLFKKLLSTVQKVTGTGHLLRAIAKVPILNAAVQIGIGIACSAAAPACLAAFSGAQTFAVTGSLGSGIRAAAISYATAKAFQAIGDKFTKTGRFFGAGVKNGFYHISSHALVGGISSTLQGGKFGHGFFSAGITKGLTPHFEGIGGFDVSGYNPAEAVIAGVLGGTISHVTGGKFANGAITSAMGNLFNNQRSRVAQEGNTPSIAGKAKVSLGFSDVAGGAAQHAYVLVEGPDGQVYAIRGGPSAGGGSSGGLPVVSAGASGTGSSSSGKFGNLTVHEGATALAIEGRSASVGTQLVGYFDNYDNVVNTLSAYGASVNDSNIPYMPLSTNSNSFAFGAAQQVLGFRPGSNFRTPGSETVLPVK</sequence>
<feature type="region of interest" description="Disordered" evidence="4">
    <location>
        <begin position="1869"/>
        <end position="1892"/>
    </location>
</feature>
<dbReference type="NCBIfam" id="TIGR03696">
    <property type="entry name" value="Rhs_assc_core"/>
    <property type="match status" value="1"/>
</dbReference>
<dbReference type="Pfam" id="PF05593">
    <property type="entry name" value="RHS_repeat"/>
    <property type="match status" value="1"/>
</dbReference>
<dbReference type="Pfam" id="PF13360">
    <property type="entry name" value="PQQ_2"/>
    <property type="match status" value="1"/>
</dbReference>
<dbReference type="GO" id="GO:0005737">
    <property type="term" value="C:cytoplasm"/>
    <property type="evidence" value="ECO:0007669"/>
    <property type="project" value="InterPro"/>
</dbReference>
<dbReference type="InterPro" id="IPR031325">
    <property type="entry name" value="RHS_repeat"/>
</dbReference>
<keyword evidence="3" id="KW-0843">Virulence</keyword>
<evidence type="ECO:0000256" key="4">
    <source>
        <dbReference type="SAM" id="MobiDB-lite"/>
    </source>
</evidence>
<dbReference type="InterPro" id="IPR006530">
    <property type="entry name" value="YD"/>
</dbReference>
<dbReference type="RefSeq" id="WP_063361642.1">
    <property type="nucleotide sequence ID" value="NZ_AUXZ01000070.1"/>
</dbReference>
<feature type="compositionally biased region" description="Gly residues" evidence="4">
    <location>
        <begin position="1879"/>
        <end position="1889"/>
    </location>
</feature>
<dbReference type="PANTHER" id="PTHR32305">
    <property type="match status" value="1"/>
</dbReference>
<dbReference type="InterPro" id="IPR022385">
    <property type="entry name" value="Rhs_assc_core"/>
</dbReference>
<dbReference type="SMART" id="SM00564">
    <property type="entry name" value="PQQ"/>
    <property type="match status" value="2"/>
</dbReference>